<organism evidence="7 8">
    <name type="scientific">Limulus polyphemus</name>
    <name type="common">Atlantic horseshoe crab</name>
    <dbReference type="NCBI Taxonomy" id="6850"/>
    <lineage>
        <taxon>Eukaryota</taxon>
        <taxon>Metazoa</taxon>
        <taxon>Ecdysozoa</taxon>
        <taxon>Arthropoda</taxon>
        <taxon>Chelicerata</taxon>
        <taxon>Merostomata</taxon>
        <taxon>Xiphosura</taxon>
        <taxon>Limulidae</taxon>
        <taxon>Limulus</taxon>
    </lineage>
</organism>
<feature type="region of interest" description="Disordered" evidence="4">
    <location>
        <begin position="726"/>
        <end position="779"/>
    </location>
</feature>
<dbReference type="Pfam" id="PF00620">
    <property type="entry name" value="RhoGAP"/>
    <property type="match status" value="1"/>
</dbReference>
<feature type="compositionally biased region" description="Polar residues" evidence="4">
    <location>
        <begin position="763"/>
        <end position="775"/>
    </location>
</feature>
<dbReference type="PANTHER" id="PTHR14130">
    <property type="entry name" value="3BP-1 RELATED RHOGAP"/>
    <property type="match status" value="1"/>
</dbReference>
<dbReference type="InterPro" id="IPR047165">
    <property type="entry name" value="RHG17/44/SH3BP1-like"/>
</dbReference>
<protein>
    <submittedName>
        <fullName evidence="8">Rho GTPase-activating protein 44-like</fullName>
    </submittedName>
</protein>
<feature type="compositionally biased region" description="Low complexity" evidence="4">
    <location>
        <begin position="470"/>
        <end position="490"/>
    </location>
</feature>
<feature type="compositionally biased region" description="Basic and acidic residues" evidence="4">
    <location>
        <begin position="619"/>
        <end position="630"/>
    </location>
</feature>
<evidence type="ECO:0000259" key="5">
    <source>
        <dbReference type="PROSITE" id="PS50238"/>
    </source>
</evidence>
<keyword evidence="1" id="KW-0343">GTPase activation</keyword>
<dbReference type="InterPro" id="IPR004148">
    <property type="entry name" value="BAR_dom"/>
</dbReference>
<dbReference type="InterPro" id="IPR000198">
    <property type="entry name" value="RhoGAP_dom"/>
</dbReference>
<dbReference type="Pfam" id="PF03114">
    <property type="entry name" value="BAR"/>
    <property type="match status" value="1"/>
</dbReference>
<feature type="domain" description="BAR" evidence="6">
    <location>
        <begin position="14"/>
        <end position="253"/>
    </location>
</feature>
<dbReference type="SUPFAM" id="SSF103657">
    <property type="entry name" value="BAR/IMD domain-like"/>
    <property type="match status" value="1"/>
</dbReference>
<proteinExistence type="predicted"/>
<feature type="region of interest" description="Disordered" evidence="4">
    <location>
        <begin position="888"/>
        <end position="919"/>
    </location>
</feature>
<name>A0ABM1BDS8_LIMPO</name>
<dbReference type="CDD" id="cd07595">
    <property type="entry name" value="BAR_RhoGAP_Rich-like"/>
    <property type="match status" value="1"/>
</dbReference>
<feature type="region of interest" description="Disordered" evidence="4">
    <location>
        <begin position="794"/>
        <end position="855"/>
    </location>
</feature>
<evidence type="ECO:0000313" key="7">
    <source>
        <dbReference type="Proteomes" id="UP000694941"/>
    </source>
</evidence>
<feature type="compositionally biased region" description="Basic and acidic residues" evidence="4">
    <location>
        <begin position="830"/>
        <end position="849"/>
    </location>
</feature>
<feature type="compositionally biased region" description="Acidic residues" evidence="4">
    <location>
        <begin position="820"/>
        <end position="829"/>
    </location>
</feature>
<accession>A0ABM1BDS8</accession>
<feature type="compositionally biased region" description="Basic and acidic residues" evidence="4">
    <location>
        <begin position="599"/>
        <end position="610"/>
    </location>
</feature>
<dbReference type="InterPro" id="IPR008936">
    <property type="entry name" value="Rho_GTPase_activation_prot"/>
</dbReference>
<dbReference type="Proteomes" id="UP000694941">
    <property type="component" value="Unplaced"/>
</dbReference>
<gene>
    <name evidence="8" type="primary">LOC106464355</name>
</gene>
<dbReference type="SMART" id="SM00721">
    <property type="entry name" value="BAR"/>
    <property type="match status" value="1"/>
</dbReference>
<keyword evidence="3" id="KW-0175">Coiled coil</keyword>
<dbReference type="PANTHER" id="PTHR14130:SF14">
    <property type="entry name" value="RHO GTPASE-ACTIVATING PROTEIN 92B"/>
    <property type="match status" value="1"/>
</dbReference>
<evidence type="ECO:0000256" key="3">
    <source>
        <dbReference type="SAM" id="Coils"/>
    </source>
</evidence>
<dbReference type="GeneID" id="106464355"/>
<dbReference type="SMART" id="SM00324">
    <property type="entry name" value="RhoGAP"/>
    <property type="match status" value="1"/>
</dbReference>
<evidence type="ECO:0000256" key="1">
    <source>
        <dbReference type="ARBA" id="ARBA00022468"/>
    </source>
</evidence>
<dbReference type="RefSeq" id="XP_013779944.1">
    <property type="nucleotide sequence ID" value="XM_013924490.2"/>
</dbReference>
<feature type="coiled-coil region" evidence="3">
    <location>
        <begin position="137"/>
        <end position="200"/>
    </location>
</feature>
<dbReference type="SUPFAM" id="SSF48350">
    <property type="entry name" value="GTPase activation domain, GAP"/>
    <property type="match status" value="1"/>
</dbReference>
<keyword evidence="2" id="KW-0597">Phosphoprotein</keyword>
<keyword evidence="7" id="KW-1185">Reference proteome</keyword>
<dbReference type="PROSITE" id="PS50238">
    <property type="entry name" value="RHOGAP"/>
    <property type="match status" value="1"/>
</dbReference>
<dbReference type="InterPro" id="IPR027267">
    <property type="entry name" value="AH/BAR_dom_sf"/>
</dbReference>
<dbReference type="PROSITE" id="PS51021">
    <property type="entry name" value="BAR"/>
    <property type="match status" value="1"/>
</dbReference>
<sequence>MKKQFLRVKQIADQTFLRAERTEVLTEDLVSAEKRVELIKHSCQNTAKKTAACLQTGGTDVSVPEKRMKKLREVVLSQCMYENSGALGETSILGIIFGKGSSLQEQLGRKLLQYEINVEDHLLSPIGEFLENDVRNISKLRKHLNKLTLNMDSTRSRYQTAIRHSQQQTGGGLNTATAKADVLREELEDASMKVEQCKDTLAAEMFAFLKREPEIAQLFVDWYRYQADYHRTALSILEEWIPLLENDIRNFNQKPVYGTPLIEHLRVTNREIALVIEICVCCLLEYGMDEEGLFRIGGSVSKVKKLKNSFDAGIVVDMSEYSRDPHTVAGALKSYLRELPEPLLTFDLYDEWMNAAKTTDSEMKIQALQLVLQQLPEAYYKNLRYIIKFLAKLATRAEVNKMSPQNIAIVIAPNLIWNSEQDSLQLGMNMSVANFHSIIVEYLVNHADQFFPGETRFYVSTSNLDRSDCSGSTGDSEPEGSSPESLTSSPVCNSPKPIHRPGKKQAPPAPGGQPKDKPRISEKSLSQSFPFDACEETSSVYFGVSDSTEKHSKYDKIDKQSSAFSQNVIGTSEKPDRLTILQSHENLTGISMEKCPVVKPEKPERPEKSNKYLYSTNSLDRKNMTKRGEKPPTAPRFSKLSSHIEKPNVPPPGIPVRNHASSVERPSVPPPQVPSKSDVLLKSIGSSETVKEVVLPGSIMRNTESSSFKLSVPDIETNNLCVLEPMVLSGDDSGGGGEGTEESNEIPRMQTSNGESEFICKESSGNGRKNPQTFSPFEPECSVKQDKWNFLTFQTIEKPPERPPRTIPLPVETGHKDNDLADESSSESFEEVKPCVHLTRKDQPPERPPRTIAPLSIHLDPELSVKQPSDKEYCTVIPVGGLGTTTEPFYLNTINSQPTRPQPPPIRPRASGVTEDNHL</sequence>
<feature type="domain" description="Rho-GAP" evidence="5">
    <location>
        <begin position="259"/>
        <end position="451"/>
    </location>
</feature>
<reference evidence="8" key="1">
    <citation type="submission" date="2025-08" db="UniProtKB">
        <authorList>
            <consortium name="RefSeq"/>
        </authorList>
    </citation>
    <scope>IDENTIFICATION</scope>
    <source>
        <tissue evidence="8">Muscle</tissue>
    </source>
</reference>
<evidence type="ECO:0000256" key="4">
    <source>
        <dbReference type="SAM" id="MobiDB-lite"/>
    </source>
</evidence>
<evidence type="ECO:0000259" key="6">
    <source>
        <dbReference type="PROSITE" id="PS51021"/>
    </source>
</evidence>
<feature type="region of interest" description="Disordered" evidence="4">
    <location>
        <begin position="467"/>
        <end position="528"/>
    </location>
</feature>
<feature type="region of interest" description="Disordered" evidence="4">
    <location>
        <begin position="592"/>
        <end position="678"/>
    </location>
</feature>
<evidence type="ECO:0000313" key="8">
    <source>
        <dbReference type="RefSeq" id="XP_013779944.1"/>
    </source>
</evidence>
<dbReference type="Gene3D" id="1.20.1270.60">
    <property type="entry name" value="Arfaptin homology (AH) domain/BAR domain"/>
    <property type="match status" value="1"/>
</dbReference>
<evidence type="ECO:0000256" key="2">
    <source>
        <dbReference type="ARBA" id="ARBA00022553"/>
    </source>
</evidence>
<dbReference type="Gene3D" id="1.10.555.10">
    <property type="entry name" value="Rho GTPase activation protein"/>
    <property type="match status" value="1"/>
</dbReference>